<dbReference type="InterPro" id="IPR003309">
    <property type="entry name" value="SCAN_dom"/>
</dbReference>
<gene>
    <name evidence="5" type="ORF">IRJ41_010456</name>
</gene>
<dbReference type="InterPro" id="IPR001878">
    <property type="entry name" value="Znf_CCHC"/>
</dbReference>
<evidence type="ECO:0000313" key="5">
    <source>
        <dbReference type="EMBL" id="KAI7811106.1"/>
    </source>
</evidence>
<dbReference type="PROSITE" id="PS50804">
    <property type="entry name" value="SCAN_BOX"/>
    <property type="match status" value="1"/>
</dbReference>
<evidence type="ECO:0000313" key="6">
    <source>
        <dbReference type="Proteomes" id="UP001059041"/>
    </source>
</evidence>
<keyword evidence="6" id="KW-1185">Reference proteome</keyword>
<keyword evidence="1" id="KW-0479">Metal-binding</keyword>
<dbReference type="GO" id="GO:0008270">
    <property type="term" value="F:zinc ion binding"/>
    <property type="evidence" value="ECO:0007669"/>
    <property type="project" value="UniProtKB-KW"/>
</dbReference>
<dbReference type="AlphaFoldDB" id="A0A9W8C8C2"/>
<feature type="domain" description="CCHC-type" evidence="3">
    <location>
        <begin position="330"/>
        <end position="344"/>
    </location>
</feature>
<feature type="domain" description="SCAN box" evidence="4">
    <location>
        <begin position="152"/>
        <end position="229"/>
    </location>
</feature>
<dbReference type="PANTHER" id="PTHR46888:SF15">
    <property type="entry name" value="ZINC FINGER AND SCAN DOMAIN-CONTAINING PROTEIN 12-LIKE"/>
    <property type="match status" value="1"/>
</dbReference>
<dbReference type="InterPro" id="IPR038269">
    <property type="entry name" value="SCAN_sf"/>
</dbReference>
<keyword evidence="1" id="KW-0862">Zinc</keyword>
<dbReference type="Proteomes" id="UP001059041">
    <property type="component" value="Linkage Group LG4"/>
</dbReference>
<dbReference type="PROSITE" id="PS50158">
    <property type="entry name" value="ZF_CCHC"/>
    <property type="match status" value="1"/>
</dbReference>
<evidence type="ECO:0000256" key="2">
    <source>
        <dbReference type="SAM" id="MobiDB-lite"/>
    </source>
</evidence>
<dbReference type="Gene3D" id="1.10.4020.10">
    <property type="entry name" value="DNA breaking-rejoining enzymes"/>
    <property type="match status" value="1"/>
</dbReference>
<dbReference type="Pfam" id="PF02023">
    <property type="entry name" value="SCAN"/>
    <property type="match status" value="1"/>
</dbReference>
<dbReference type="PANTHER" id="PTHR46888">
    <property type="entry name" value="ZINC KNUCKLE DOMAINCONTAINING PROTEIN-RELATED"/>
    <property type="match status" value="1"/>
</dbReference>
<sequence>MQAPPATPFADVISSLAVLHREQHQALLQLRADQEARFQAILQAQKEDREAFRSWVDREVQAGGRTEVASGSHLWLTKMGPQDEPEAFLGLFEKAAESSGWPRDRWAIRLLPLLSGESQVAAQQLAPESLLVYDELRRAILQRVGRSPEEHRQRFRTLGLAETGRPFALAQQLRDSCRRWLRVEEGDVEKIVDRVVLEQFATRLPRQTAAWVQCHRPSSLDSAIQLAEDHLVTCPGVGEAIPSASLSHTPTPPPSRPVPAPRARPPGPPRFPPRGRGGTVPRPDDGSSGMQGRTGGSALEEHHPMSPSSPHQAPPPFSAARAAGRSGPACWRCGDPDHFLDRCPMMDVGLMVRVPDAPQAAPGQAGEYQIPVSIGGVPIGLWWIPVATRPRSTKA</sequence>
<accession>A0A9W8C8C2</accession>
<keyword evidence="1" id="KW-0863">Zinc-finger</keyword>
<dbReference type="EMBL" id="JAFHDT010000004">
    <property type="protein sequence ID" value="KAI7811106.1"/>
    <property type="molecule type" value="Genomic_DNA"/>
</dbReference>
<dbReference type="SMART" id="SM00431">
    <property type="entry name" value="SCAN"/>
    <property type="match status" value="1"/>
</dbReference>
<protein>
    <submittedName>
        <fullName evidence="5">SCAN domain-containing protein SCAND2P</fullName>
    </submittedName>
</protein>
<feature type="region of interest" description="Disordered" evidence="2">
    <location>
        <begin position="242"/>
        <end position="326"/>
    </location>
</feature>
<comment type="caution">
    <text evidence="5">The sequence shown here is derived from an EMBL/GenBank/DDBJ whole genome shotgun (WGS) entry which is preliminary data.</text>
</comment>
<evidence type="ECO:0000256" key="1">
    <source>
        <dbReference type="PROSITE-ProRule" id="PRU00047"/>
    </source>
</evidence>
<proteinExistence type="predicted"/>
<name>A0A9W8C8C2_TRIRA</name>
<evidence type="ECO:0000259" key="3">
    <source>
        <dbReference type="PROSITE" id="PS50158"/>
    </source>
</evidence>
<organism evidence="5 6">
    <name type="scientific">Triplophysa rosa</name>
    <name type="common">Cave loach</name>
    <dbReference type="NCBI Taxonomy" id="992332"/>
    <lineage>
        <taxon>Eukaryota</taxon>
        <taxon>Metazoa</taxon>
        <taxon>Chordata</taxon>
        <taxon>Craniata</taxon>
        <taxon>Vertebrata</taxon>
        <taxon>Euteleostomi</taxon>
        <taxon>Actinopterygii</taxon>
        <taxon>Neopterygii</taxon>
        <taxon>Teleostei</taxon>
        <taxon>Ostariophysi</taxon>
        <taxon>Cypriniformes</taxon>
        <taxon>Nemacheilidae</taxon>
        <taxon>Triplophysa</taxon>
    </lineage>
</organism>
<evidence type="ECO:0000259" key="4">
    <source>
        <dbReference type="PROSITE" id="PS50804"/>
    </source>
</evidence>
<reference evidence="5" key="1">
    <citation type="submission" date="2021-02" db="EMBL/GenBank/DDBJ databases">
        <title>Comparative genomics reveals that relaxation of natural selection precedes convergent phenotypic evolution of cavefish.</title>
        <authorList>
            <person name="Peng Z."/>
        </authorList>
    </citation>
    <scope>NUCLEOTIDE SEQUENCE</scope>
    <source>
        <tissue evidence="5">Muscle</tissue>
    </source>
</reference>
<feature type="compositionally biased region" description="Pro residues" evidence="2">
    <location>
        <begin position="250"/>
        <end position="272"/>
    </location>
</feature>
<dbReference type="SUPFAM" id="SSF47353">
    <property type="entry name" value="Retrovirus capsid dimerization domain-like"/>
    <property type="match status" value="1"/>
</dbReference>
<dbReference type="GO" id="GO:0003676">
    <property type="term" value="F:nucleic acid binding"/>
    <property type="evidence" value="ECO:0007669"/>
    <property type="project" value="InterPro"/>
</dbReference>